<protein>
    <submittedName>
        <fullName evidence="2">Uncharacterized protein</fullName>
    </submittedName>
</protein>
<evidence type="ECO:0000313" key="2">
    <source>
        <dbReference type="EMBL" id="KIP11124.1"/>
    </source>
</evidence>
<name>A0A0C3P063_PHLG1</name>
<dbReference type="HOGENOM" id="CLU_2197886_0_0_1"/>
<gene>
    <name evidence="2" type="ORF">PHLGIDRAFT_18072</name>
</gene>
<dbReference type="AlphaFoldDB" id="A0A0C3P063"/>
<evidence type="ECO:0000313" key="3">
    <source>
        <dbReference type="Proteomes" id="UP000053257"/>
    </source>
</evidence>
<reference evidence="2 3" key="1">
    <citation type="journal article" date="2014" name="PLoS Genet.">
        <title>Analysis of the Phlebiopsis gigantea genome, transcriptome and secretome provides insight into its pioneer colonization strategies of wood.</title>
        <authorList>
            <person name="Hori C."/>
            <person name="Ishida T."/>
            <person name="Igarashi K."/>
            <person name="Samejima M."/>
            <person name="Suzuki H."/>
            <person name="Master E."/>
            <person name="Ferreira P."/>
            <person name="Ruiz-Duenas F.J."/>
            <person name="Held B."/>
            <person name="Canessa P."/>
            <person name="Larrondo L.F."/>
            <person name="Schmoll M."/>
            <person name="Druzhinina I.S."/>
            <person name="Kubicek C.P."/>
            <person name="Gaskell J.A."/>
            <person name="Kersten P."/>
            <person name="St John F."/>
            <person name="Glasner J."/>
            <person name="Sabat G."/>
            <person name="Splinter BonDurant S."/>
            <person name="Syed K."/>
            <person name="Yadav J."/>
            <person name="Mgbeahuruike A.C."/>
            <person name="Kovalchuk A."/>
            <person name="Asiegbu F.O."/>
            <person name="Lackner G."/>
            <person name="Hoffmeister D."/>
            <person name="Rencoret J."/>
            <person name="Gutierrez A."/>
            <person name="Sun H."/>
            <person name="Lindquist E."/>
            <person name="Barry K."/>
            <person name="Riley R."/>
            <person name="Grigoriev I.V."/>
            <person name="Henrissat B."/>
            <person name="Kues U."/>
            <person name="Berka R.M."/>
            <person name="Martinez A.T."/>
            <person name="Covert S.F."/>
            <person name="Blanchette R.A."/>
            <person name="Cullen D."/>
        </authorList>
    </citation>
    <scope>NUCLEOTIDE SEQUENCE [LARGE SCALE GENOMIC DNA]</scope>
    <source>
        <strain evidence="2 3">11061_1 CR5-6</strain>
    </source>
</reference>
<feature type="region of interest" description="Disordered" evidence="1">
    <location>
        <begin position="71"/>
        <end position="108"/>
    </location>
</feature>
<feature type="region of interest" description="Disordered" evidence="1">
    <location>
        <begin position="1"/>
        <end position="27"/>
    </location>
</feature>
<sequence>MDGEHNRYPTMPSPAKNREFGHDYDLDTEKGFNDPFHAEYMTGVGSGFANRLPTPQPAYNAVNGLGILTPIPQAHHPGHSPVRATSLNKSRSQRHASVVATDPYGGIE</sequence>
<keyword evidence="3" id="KW-1185">Reference proteome</keyword>
<accession>A0A0C3P063</accession>
<organism evidence="2 3">
    <name type="scientific">Phlebiopsis gigantea (strain 11061_1 CR5-6)</name>
    <name type="common">White-rot fungus</name>
    <name type="synonym">Peniophora gigantea</name>
    <dbReference type="NCBI Taxonomy" id="745531"/>
    <lineage>
        <taxon>Eukaryota</taxon>
        <taxon>Fungi</taxon>
        <taxon>Dikarya</taxon>
        <taxon>Basidiomycota</taxon>
        <taxon>Agaricomycotina</taxon>
        <taxon>Agaricomycetes</taxon>
        <taxon>Polyporales</taxon>
        <taxon>Phanerochaetaceae</taxon>
        <taxon>Phlebiopsis</taxon>
    </lineage>
</organism>
<dbReference type="EMBL" id="KN840448">
    <property type="protein sequence ID" value="KIP11124.1"/>
    <property type="molecule type" value="Genomic_DNA"/>
</dbReference>
<dbReference type="Proteomes" id="UP000053257">
    <property type="component" value="Unassembled WGS sequence"/>
</dbReference>
<feature type="compositionally biased region" description="Basic and acidic residues" evidence="1">
    <location>
        <begin position="16"/>
        <end position="27"/>
    </location>
</feature>
<evidence type="ECO:0000256" key="1">
    <source>
        <dbReference type="SAM" id="MobiDB-lite"/>
    </source>
</evidence>
<proteinExistence type="predicted"/>